<reference evidence="7" key="1">
    <citation type="submission" date="2016-07" db="EMBL/GenBank/DDBJ databases">
        <authorList>
            <person name="Bretaudeau A."/>
        </authorList>
    </citation>
    <scope>NUCLEOTIDE SEQUENCE</scope>
    <source>
        <strain evidence="7">Rice</strain>
        <tissue evidence="7">Whole body</tissue>
    </source>
</reference>
<keyword evidence="4" id="KW-0137">Centromere</keyword>
<dbReference type="AlphaFoldDB" id="A0A2H1WGD4"/>
<dbReference type="Gene3D" id="1.10.418.30">
    <property type="entry name" value="Ncd80 complex, Ncd80 subunit"/>
    <property type="match status" value="1"/>
</dbReference>
<feature type="coiled-coil region" evidence="5">
    <location>
        <begin position="692"/>
        <end position="768"/>
    </location>
</feature>
<gene>
    <name evidence="7" type="ORF">SFRICE_002064</name>
</gene>
<feature type="region of interest" description="Disordered" evidence="6">
    <location>
        <begin position="184"/>
        <end position="286"/>
    </location>
</feature>
<evidence type="ECO:0000256" key="1">
    <source>
        <dbReference type="ARBA" id="ARBA00004584"/>
    </source>
</evidence>
<dbReference type="GO" id="GO:0031262">
    <property type="term" value="C:Ndc80 complex"/>
    <property type="evidence" value="ECO:0007669"/>
    <property type="project" value="InterPro"/>
</dbReference>
<evidence type="ECO:0000256" key="4">
    <source>
        <dbReference type="ARBA" id="ARBA00023328"/>
    </source>
</evidence>
<keyword evidence="3 5" id="KW-0175">Coiled coil</keyword>
<dbReference type="EMBL" id="ODYU01008387">
    <property type="protein sequence ID" value="SOQ51942.1"/>
    <property type="molecule type" value="Genomic_DNA"/>
</dbReference>
<dbReference type="InterPro" id="IPR038273">
    <property type="entry name" value="Ndc80_sf"/>
</dbReference>
<evidence type="ECO:0000313" key="7">
    <source>
        <dbReference type="EMBL" id="SOQ51942.1"/>
    </source>
</evidence>
<evidence type="ECO:0000256" key="3">
    <source>
        <dbReference type="ARBA" id="ARBA00023054"/>
    </source>
</evidence>
<dbReference type="PANTHER" id="PTHR10643">
    <property type="entry name" value="KINETOCHORE PROTEIN NDC80"/>
    <property type="match status" value="1"/>
</dbReference>
<dbReference type="GO" id="GO:0051315">
    <property type="term" value="P:attachment of mitotic spindle microtubules to kinetochore"/>
    <property type="evidence" value="ECO:0007669"/>
    <property type="project" value="InterPro"/>
</dbReference>
<comment type="subcellular location">
    <subcellularLocation>
        <location evidence="1">Chromosome</location>
        <location evidence="1">Centromere</location>
    </subcellularLocation>
</comment>
<dbReference type="InterPro" id="IPR005550">
    <property type="entry name" value="Kinetochore_Ndc80"/>
</dbReference>
<feature type="coiled-coil region" evidence="5">
    <location>
        <begin position="536"/>
        <end position="563"/>
    </location>
</feature>
<evidence type="ECO:0000256" key="5">
    <source>
        <dbReference type="SAM" id="Coils"/>
    </source>
</evidence>
<keyword evidence="2" id="KW-0158">Chromosome</keyword>
<evidence type="ECO:0000256" key="6">
    <source>
        <dbReference type="SAM" id="MobiDB-lite"/>
    </source>
</evidence>
<organism evidence="7">
    <name type="scientific">Spodoptera frugiperda</name>
    <name type="common">Fall armyworm</name>
    <dbReference type="NCBI Taxonomy" id="7108"/>
    <lineage>
        <taxon>Eukaryota</taxon>
        <taxon>Metazoa</taxon>
        <taxon>Ecdysozoa</taxon>
        <taxon>Arthropoda</taxon>
        <taxon>Hexapoda</taxon>
        <taxon>Insecta</taxon>
        <taxon>Pterygota</taxon>
        <taxon>Neoptera</taxon>
        <taxon>Endopterygota</taxon>
        <taxon>Lepidoptera</taxon>
        <taxon>Glossata</taxon>
        <taxon>Ditrysia</taxon>
        <taxon>Noctuoidea</taxon>
        <taxon>Noctuidae</taxon>
        <taxon>Amphipyrinae</taxon>
        <taxon>Spodoptera</taxon>
    </lineage>
</organism>
<proteinExistence type="predicted"/>
<accession>A0A2H1WGD4</accession>
<evidence type="ECO:0000256" key="2">
    <source>
        <dbReference type="ARBA" id="ARBA00022454"/>
    </source>
</evidence>
<sequence>MSKKSNNKMNNMHSWATPIDKLMLWKGSWQKYDSKLSNVFLRIHFDLLIITADTKILESINMHHKIKGIYKDDVLILIINNISKEIRKIKFQIKSNLEQCLLLLGQHFPVISHSNKQANNVINVKYRNIDDVLKHALENKQHGTSSVNVPNNFNNFIKLCLMDPTFPQYIPGQSSALRKSRLEGKVSLLPKPRRPGSTDRLSTEARRPSTAGHRSSSAEPARGTFGAGRLSREASATKLPLNGRSRSQQADRFGQSSMTPLRSSHYAARPTTTPVRTPSEDRASRNWQTSLDRALAFVTIKDQRPISAVAWQRAECSRVGDALSARGGGAAPAMALIRPLTIARFVDIASALLSAITRDTKLNTDNYVTKLPHLSKRLLYPGTVSKSWLKTVNTLHAFPHALALIAYLLDLVNHIEMPISDDTLYVGKDEFACLRRDYLYKCWIRFQEPGHQFADLDEEYLQNLKILLGNDEEKIAELKQIIKKYETCLEDEVEAAARADEARRAERREALLGGLRALKGARRANRADYDAQSTLKTDYVDVIKQLDSEIERATAESQQLKQELESQPLSVEQRTKLLDEVDYALRVQDSKRSLAEQIGKMVLTKETELALWQKKTLDSCVEYKQGLIHLSAQFPDLVSLAIDEKELMSAECAVRVSCGLEALKVLATSLAQRRHHHAREKTALARKRAALLDETRAKIREMKTTVQREQDMLDSETSKEADDVAATAAELRELNARMEELKLQQEEYTRTENELQFWEQQNDAWRSRLTALQEYIEAQRAEAKRVLDAAREKRIKLVVNSIQQWNEKLAQ</sequence>
<feature type="compositionally biased region" description="Polar residues" evidence="6">
    <location>
        <begin position="244"/>
        <end position="262"/>
    </location>
</feature>
<protein>
    <submittedName>
        <fullName evidence="7">SFRICE_002064</fullName>
    </submittedName>
</protein>
<dbReference type="PANTHER" id="PTHR10643:SF2">
    <property type="entry name" value="KINETOCHORE PROTEIN NDC80 HOMOLOG"/>
    <property type="match status" value="1"/>
</dbReference>
<name>A0A2H1WGD4_SPOFR</name>